<keyword evidence="1" id="KW-0547">Nucleotide-binding</keyword>
<reference evidence="1" key="1">
    <citation type="submission" date="2017-04" db="EMBL/GenBank/DDBJ databases">
        <authorList>
            <person name="Varghese N."/>
            <person name="Submissions S."/>
        </authorList>
    </citation>
    <scope>NUCLEOTIDE SEQUENCE</scope>
    <source>
        <strain evidence="1">WTE2008</strain>
    </source>
</reference>
<proteinExistence type="predicted"/>
<dbReference type="Proteomes" id="UP000192328">
    <property type="component" value="Unassembled WGS sequence"/>
</dbReference>
<gene>
    <name evidence="1" type="ORF">SAMN06297397_2608</name>
</gene>
<evidence type="ECO:0000313" key="1">
    <source>
        <dbReference type="EMBL" id="SMC80681.1"/>
    </source>
</evidence>
<comment type="caution">
    <text evidence="1">The sequence shown here is derived from an EMBL/GenBank/DDBJ whole genome shotgun (WGS) entry which is preliminary data.</text>
</comment>
<keyword evidence="1" id="KW-0067">ATP-binding</keyword>
<accession>A0AC61PP16</accession>
<name>A0AC61PP16_9FIRM</name>
<keyword evidence="2" id="KW-1185">Reference proteome</keyword>
<dbReference type="EMBL" id="FWXZ01000006">
    <property type="protein sequence ID" value="SMC80681.1"/>
    <property type="molecule type" value="Genomic_DNA"/>
</dbReference>
<evidence type="ECO:0000313" key="2">
    <source>
        <dbReference type="Proteomes" id="UP000192328"/>
    </source>
</evidence>
<protein>
    <submittedName>
        <fullName evidence="1">ABC-2 type transport system ATP-binding protein</fullName>
    </submittedName>
</protein>
<organism evidence="1 2">
    <name type="scientific">Aristaeella lactis</name>
    <dbReference type="NCBI Taxonomy" id="3046383"/>
    <lineage>
        <taxon>Bacteria</taxon>
        <taxon>Bacillati</taxon>
        <taxon>Bacillota</taxon>
        <taxon>Clostridia</taxon>
        <taxon>Eubacteriales</taxon>
        <taxon>Aristaeellaceae</taxon>
        <taxon>Aristaeella</taxon>
    </lineage>
</organism>
<sequence length="283" mass="32035">MLKLTNLQKNYPDFSLDCSLEALPGRITGFIGPNGAGKSTTFKAVLGLIHSDGGTVELFGRKADTIRPSDLQRIGVVMAESGFSGELTVTDISRILAAFYPDFDADWFREKAEALSLPMKKKLKEFSTGMKAKVKVLSAISHNADLLILDEPTAGLDVLARDQILEMLREYIENRENSSILISSHISGDLEQLCDDFYMISGGKILCHEETDRLLSDYAILKVSPQEYETLDKQYILYRRQESFGWSLLTDQKRFYIENYPRMVVDRISMDEFMMIMLKGEKL</sequence>